<sequence length="502" mass="52594">MRSAEPEVRAAAGMVRGREEDGVAVFRGIPFAQAPVGGLRFAAPRPVRHWEGVREAAAFGPPPPQSAAMGGRGAPSPEVTDTDWLTVNVWSPGSVPDRLPVMVWVYGGAYMTGQGGDATYDGAVLARHGVVVVTFNYRVGMEGFAQIEGAPANRGLLDQVAALTWVRDNIAAFGGDPGRVTVFGESAGAGCVASLLAMPRAAGLFQRAIAQSVPGTFFSAELAADIAGAAAAELGLRATVADLAGVEPGRLVGAGDAVSAKMAQHDRWGAVAHTPMPFSPVVDGEVLPQAPWQALAAGSARNVELIVGHNRDEYRLFLALSGQSGQITDEQAATALRAFAPGADGPGTYRAAYPGAGASELYERVQTDWLFAAPSQRLAQAHVQGGGRAHLYELTWSSPAMDGALGSCHVLDVPLVFGNFSAGMALLLMGDTPPPEAAALSGRMRTAWTSFAADGDPGWPAYDNEHRLTRIWDAEPSVRAYPEEAARLIWRDHEFSALPLLA</sequence>
<evidence type="ECO:0000313" key="6">
    <source>
        <dbReference type="Proteomes" id="UP000305778"/>
    </source>
</evidence>
<dbReference type="PROSITE" id="PS00122">
    <property type="entry name" value="CARBOXYLESTERASE_B_1"/>
    <property type="match status" value="1"/>
</dbReference>
<dbReference type="EMBL" id="SUMC01000082">
    <property type="protein sequence ID" value="TKA00640.1"/>
    <property type="molecule type" value="Genomic_DNA"/>
</dbReference>
<dbReference type="InterPro" id="IPR050309">
    <property type="entry name" value="Type-B_Carboxylest/Lipase"/>
</dbReference>
<evidence type="ECO:0000256" key="2">
    <source>
        <dbReference type="ARBA" id="ARBA00022801"/>
    </source>
</evidence>
<feature type="domain" description="Carboxylesterase type B" evidence="4">
    <location>
        <begin position="5"/>
        <end position="458"/>
    </location>
</feature>
<keyword evidence="2 3" id="KW-0378">Hydrolase</keyword>
<gene>
    <name evidence="5" type="ORF">FCI23_42380</name>
</gene>
<evidence type="ECO:0000256" key="3">
    <source>
        <dbReference type="RuleBase" id="RU361235"/>
    </source>
</evidence>
<dbReference type="GO" id="GO:0016787">
    <property type="term" value="F:hydrolase activity"/>
    <property type="evidence" value="ECO:0007669"/>
    <property type="project" value="UniProtKB-KW"/>
</dbReference>
<protein>
    <recommendedName>
        <fullName evidence="3">Carboxylic ester hydrolase</fullName>
        <ecNumber evidence="3">3.1.1.-</ecNumber>
    </recommendedName>
</protein>
<dbReference type="RefSeq" id="WP_136729397.1">
    <property type="nucleotide sequence ID" value="NZ_SUMC01000082.1"/>
</dbReference>
<dbReference type="Pfam" id="PF00135">
    <property type="entry name" value="COesterase"/>
    <property type="match status" value="1"/>
</dbReference>
<reference evidence="5 6" key="1">
    <citation type="submission" date="2019-04" db="EMBL/GenBank/DDBJ databases">
        <title>Streptomyces oryziradicis sp. nov., a novel actinomycete isolated from rhizosphere soil of rice (Oryza sativa L.).</title>
        <authorList>
            <person name="Li C."/>
        </authorList>
    </citation>
    <scope>NUCLEOTIDE SEQUENCE [LARGE SCALE GENOMIC DNA]</scope>
    <source>
        <strain evidence="5 6">NEAU-C40</strain>
    </source>
</reference>
<evidence type="ECO:0000313" key="5">
    <source>
        <dbReference type="EMBL" id="TKA00640.1"/>
    </source>
</evidence>
<name>A0A4U0RWL8_9ACTN</name>
<organism evidence="5 6">
    <name type="scientific">Actinacidiphila oryziradicis</name>
    <dbReference type="NCBI Taxonomy" id="2571141"/>
    <lineage>
        <taxon>Bacteria</taxon>
        <taxon>Bacillati</taxon>
        <taxon>Actinomycetota</taxon>
        <taxon>Actinomycetes</taxon>
        <taxon>Kitasatosporales</taxon>
        <taxon>Streptomycetaceae</taxon>
        <taxon>Actinacidiphila</taxon>
    </lineage>
</organism>
<evidence type="ECO:0000259" key="4">
    <source>
        <dbReference type="Pfam" id="PF00135"/>
    </source>
</evidence>
<dbReference type="OrthoDB" id="3199405at2"/>
<dbReference type="InterPro" id="IPR029058">
    <property type="entry name" value="AB_hydrolase_fold"/>
</dbReference>
<dbReference type="Proteomes" id="UP000305778">
    <property type="component" value="Unassembled WGS sequence"/>
</dbReference>
<dbReference type="EC" id="3.1.1.-" evidence="3"/>
<dbReference type="PANTHER" id="PTHR11559">
    <property type="entry name" value="CARBOXYLESTERASE"/>
    <property type="match status" value="1"/>
</dbReference>
<evidence type="ECO:0000256" key="1">
    <source>
        <dbReference type="ARBA" id="ARBA00005964"/>
    </source>
</evidence>
<dbReference type="Gene3D" id="3.40.50.1820">
    <property type="entry name" value="alpha/beta hydrolase"/>
    <property type="match status" value="1"/>
</dbReference>
<proteinExistence type="inferred from homology"/>
<accession>A0A4U0RWL8</accession>
<dbReference type="AlphaFoldDB" id="A0A4U0RWL8"/>
<keyword evidence="6" id="KW-1185">Reference proteome</keyword>
<dbReference type="InterPro" id="IPR019826">
    <property type="entry name" value="Carboxylesterase_B_AS"/>
</dbReference>
<comment type="caution">
    <text evidence="5">The sequence shown here is derived from an EMBL/GenBank/DDBJ whole genome shotgun (WGS) entry which is preliminary data.</text>
</comment>
<comment type="similarity">
    <text evidence="1 3">Belongs to the type-B carboxylesterase/lipase family.</text>
</comment>
<dbReference type="InterPro" id="IPR002018">
    <property type="entry name" value="CarbesteraseB"/>
</dbReference>
<dbReference type="SUPFAM" id="SSF53474">
    <property type="entry name" value="alpha/beta-Hydrolases"/>
    <property type="match status" value="1"/>
</dbReference>